<evidence type="ECO:0000313" key="2">
    <source>
        <dbReference type="EMBL" id="EAW19437.1"/>
    </source>
</evidence>
<sequence>MLCKSRTHAETGSKPTRKEKHITTLKPQDSPRIGISHDGNKSVLGGIVIGSGIWEIHTPQEEQEQPLQSLEQAQELQEQGVILIELVVNEAWLEEERLFSGYEA</sequence>
<accession>A1DC77</accession>
<dbReference type="EMBL" id="DS027695">
    <property type="protein sequence ID" value="EAW19437.1"/>
    <property type="molecule type" value="Genomic_DNA"/>
</dbReference>
<proteinExistence type="predicted"/>
<dbReference type="RefSeq" id="XP_001261334.1">
    <property type="nucleotide sequence ID" value="XM_001261333.1"/>
</dbReference>
<evidence type="ECO:0000256" key="1">
    <source>
        <dbReference type="SAM" id="MobiDB-lite"/>
    </source>
</evidence>
<keyword evidence="3" id="KW-1185">Reference proteome</keyword>
<dbReference type="KEGG" id="nfi:NFIA_025090"/>
<dbReference type="Proteomes" id="UP000006702">
    <property type="component" value="Unassembled WGS sequence"/>
</dbReference>
<protein>
    <submittedName>
        <fullName evidence="2">Uncharacterized protein</fullName>
    </submittedName>
</protein>
<gene>
    <name evidence="2" type="ORF">NFIA_025090</name>
</gene>
<dbReference type="HOGENOM" id="CLU_2250803_0_0_1"/>
<reference evidence="3" key="1">
    <citation type="journal article" date="2008" name="PLoS Genet.">
        <title>Genomic islands in the pathogenic filamentous fungus Aspergillus fumigatus.</title>
        <authorList>
            <person name="Fedorova N.D."/>
            <person name="Khaldi N."/>
            <person name="Joardar V.S."/>
            <person name="Maiti R."/>
            <person name="Amedeo P."/>
            <person name="Anderson M.J."/>
            <person name="Crabtree J."/>
            <person name="Silva J.C."/>
            <person name="Badger J.H."/>
            <person name="Albarraq A."/>
            <person name="Angiuoli S."/>
            <person name="Bussey H."/>
            <person name="Bowyer P."/>
            <person name="Cotty P.J."/>
            <person name="Dyer P.S."/>
            <person name="Egan A."/>
            <person name="Galens K."/>
            <person name="Fraser-Liggett C.M."/>
            <person name="Haas B.J."/>
            <person name="Inman J.M."/>
            <person name="Kent R."/>
            <person name="Lemieux S."/>
            <person name="Malavazi I."/>
            <person name="Orvis J."/>
            <person name="Roemer T."/>
            <person name="Ronning C.M."/>
            <person name="Sundaram J.P."/>
            <person name="Sutton G."/>
            <person name="Turner G."/>
            <person name="Venter J.C."/>
            <person name="White O.R."/>
            <person name="Whitty B.R."/>
            <person name="Youngman P."/>
            <person name="Wolfe K.H."/>
            <person name="Goldman G.H."/>
            <person name="Wortman J.R."/>
            <person name="Jiang B."/>
            <person name="Denning D.W."/>
            <person name="Nierman W.C."/>
        </authorList>
    </citation>
    <scope>NUCLEOTIDE SEQUENCE [LARGE SCALE GENOMIC DNA]</scope>
    <source>
        <strain evidence="3">ATCC 1020 / DSM 3700 / CBS 544.65 / FGSC A1164 / JCM 1740 / NRRL 181 / WB 181</strain>
    </source>
</reference>
<evidence type="ECO:0000313" key="3">
    <source>
        <dbReference type="Proteomes" id="UP000006702"/>
    </source>
</evidence>
<dbReference type="VEuPathDB" id="FungiDB:NFIA_025090"/>
<dbReference type="AlphaFoldDB" id="A1DC77"/>
<name>A1DC77_NEOFI</name>
<organism evidence="2 3">
    <name type="scientific">Neosartorya fischeri (strain ATCC 1020 / DSM 3700 / CBS 544.65 / FGSC A1164 / JCM 1740 / NRRL 181 / WB 181)</name>
    <name type="common">Aspergillus fischerianus</name>
    <dbReference type="NCBI Taxonomy" id="331117"/>
    <lineage>
        <taxon>Eukaryota</taxon>
        <taxon>Fungi</taxon>
        <taxon>Dikarya</taxon>
        <taxon>Ascomycota</taxon>
        <taxon>Pezizomycotina</taxon>
        <taxon>Eurotiomycetes</taxon>
        <taxon>Eurotiomycetidae</taxon>
        <taxon>Eurotiales</taxon>
        <taxon>Aspergillaceae</taxon>
        <taxon>Aspergillus</taxon>
        <taxon>Aspergillus subgen. Fumigati</taxon>
    </lineage>
</organism>
<dbReference type="GeneID" id="4588213"/>
<feature type="region of interest" description="Disordered" evidence="1">
    <location>
        <begin position="1"/>
        <end position="37"/>
    </location>
</feature>